<evidence type="ECO:0008006" key="5">
    <source>
        <dbReference type="Google" id="ProtNLM"/>
    </source>
</evidence>
<evidence type="ECO:0000313" key="3">
    <source>
        <dbReference type="EMBL" id="TXG68431.1"/>
    </source>
</evidence>
<keyword evidence="1" id="KW-0436">Ligase</keyword>
<reference evidence="4" key="1">
    <citation type="journal article" date="2019" name="Gigascience">
        <title>De novo genome assembly of the endangered Acer yangbiense, a plant species with extremely small populations endemic to Yunnan Province, China.</title>
        <authorList>
            <person name="Yang J."/>
            <person name="Wariss H.M."/>
            <person name="Tao L."/>
            <person name="Zhang R."/>
            <person name="Yun Q."/>
            <person name="Hollingsworth P."/>
            <person name="Dao Z."/>
            <person name="Luo G."/>
            <person name="Guo H."/>
            <person name="Ma Y."/>
            <person name="Sun W."/>
        </authorList>
    </citation>
    <scope>NUCLEOTIDE SEQUENCE [LARGE SCALE GENOMIC DNA]</scope>
    <source>
        <strain evidence="4">cv. Malutang</strain>
    </source>
</reference>
<feature type="signal peptide" evidence="2">
    <location>
        <begin position="1"/>
        <end position="21"/>
    </location>
</feature>
<dbReference type="InterPro" id="IPR042099">
    <property type="entry name" value="ANL_N_sf"/>
</dbReference>
<keyword evidence="2" id="KW-0732">Signal</keyword>
<dbReference type="SUPFAM" id="SSF56801">
    <property type="entry name" value="Acetyl-CoA synthetase-like"/>
    <property type="match status" value="1"/>
</dbReference>
<dbReference type="PANTHER" id="PTHR24096">
    <property type="entry name" value="LONG-CHAIN-FATTY-ACID--COA LIGASE"/>
    <property type="match status" value="1"/>
</dbReference>
<evidence type="ECO:0000256" key="2">
    <source>
        <dbReference type="SAM" id="SignalP"/>
    </source>
</evidence>
<name>A0A5C7IH13_9ROSI</name>
<comment type="caution">
    <text evidence="3">The sequence shown here is derived from an EMBL/GenBank/DDBJ whole genome shotgun (WGS) entry which is preliminary data.</text>
</comment>
<dbReference type="GO" id="GO:0016405">
    <property type="term" value="F:CoA-ligase activity"/>
    <property type="evidence" value="ECO:0007669"/>
    <property type="project" value="TreeGrafter"/>
</dbReference>
<organism evidence="3 4">
    <name type="scientific">Acer yangbiense</name>
    <dbReference type="NCBI Taxonomy" id="1000413"/>
    <lineage>
        <taxon>Eukaryota</taxon>
        <taxon>Viridiplantae</taxon>
        <taxon>Streptophyta</taxon>
        <taxon>Embryophyta</taxon>
        <taxon>Tracheophyta</taxon>
        <taxon>Spermatophyta</taxon>
        <taxon>Magnoliopsida</taxon>
        <taxon>eudicotyledons</taxon>
        <taxon>Gunneridae</taxon>
        <taxon>Pentapetalae</taxon>
        <taxon>rosids</taxon>
        <taxon>malvids</taxon>
        <taxon>Sapindales</taxon>
        <taxon>Sapindaceae</taxon>
        <taxon>Hippocastanoideae</taxon>
        <taxon>Acereae</taxon>
        <taxon>Acer</taxon>
    </lineage>
</organism>
<dbReference type="PANTHER" id="PTHR24096:SF251">
    <property type="entry name" value="4-COUMARATE--COA LIGASE-LIKE 9"/>
    <property type="match status" value="1"/>
</dbReference>
<dbReference type="OrthoDB" id="1743922at2759"/>
<dbReference type="AlphaFoldDB" id="A0A5C7IH13"/>
<gene>
    <name evidence="3" type="ORF">EZV62_003366</name>
</gene>
<accession>A0A5C7IH13</accession>
<feature type="chain" id="PRO_5022725445" description="AMP-dependent synthetase/ligase domain-containing protein" evidence="2">
    <location>
        <begin position="22"/>
        <end position="159"/>
    </location>
</feature>
<sequence length="159" mass="18140">MFSSCFVFVVWGCSWCCLVLCIDLKQTLPRTIYSRPVRIHFFCTMDPDSGFCSQTRTYHSLRQTIHDLPPPSQPLYITEYVFSLLHRYHSSSTTTISTTVSDPTTFMINDATGHRLTYSDLLLQTNSLAISLSKHYSLSKGDVAFILSPHSLQIPIIYF</sequence>
<evidence type="ECO:0000256" key="1">
    <source>
        <dbReference type="ARBA" id="ARBA00022598"/>
    </source>
</evidence>
<protein>
    <recommendedName>
        <fullName evidence="5">AMP-dependent synthetase/ligase domain-containing protein</fullName>
    </recommendedName>
</protein>
<dbReference type="Proteomes" id="UP000323000">
    <property type="component" value="Chromosome 2"/>
</dbReference>
<dbReference type="Gene3D" id="3.40.50.12780">
    <property type="entry name" value="N-terminal domain of ligase-like"/>
    <property type="match status" value="1"/>
</dbReference>
<dbReference type="EMBL" id="VAHF01000002">
    <property type="protein sequence ID" value="TXG68431.1"/>
    <property type="molecule type" value="Genomic_DNA"/>
</dbReference>
<keyword evidence="4" id="KW-1185">Reference proteome</keyword>
<evidence type="ECO:0000313" key="4">
    <source>
        <dbReference type="Proteomes" id="UP000323000"/>
    </source>
</evidence>
<proteinExistence type="predicted"/>